<feature type="transmembrane region" description="Helical" evidence="1">
    <location>
        <begin position="91"/>
        <end position="111"/>
    </location>
</feature>
<dbReference type="PANTHER" id="PTHR37314">
    <property type="entry name" value="SLR0142 PROTEIN"/>
    <property type="match status" value="1"/>
</dbReference>
<dbReference type="OrthoDB" id="885342at2"/>
<organism evidence="2 3">
    <name type="scientific">Fulvimarina manganoxydans</name>
    <dbReference type="NCBI Taxonomy" id="937218"/>
    <lineage>
        <taxon>Bacteria</taxon>
        <taxon>Pseudomonadati</taxon>
        <taxon>Pseudomonadota</taxon>
        <taxon>Alphaproteobacteria</taxon>
        <taxon>Hyphomicrobiales</taxon>
        <taxon>Aurantimonadaceae</taxon>
        <taxon>Fulvimarina</taxon>
    </lineage>
</organism>
<feature type="transmembrane region" description="Helical" evidence="1">
    <location>
        <begin position="199"/>
        <end position="219"/>
    </location>
</feature>
<dbReference type="PANTHER" id="PTHR37314:SF4">
    <property type="entry name" value="UPF0700 TRANSMEMBRANE PROTEIN YOAK"/>
    <property type="match status" value="1"/>
</dbReference>
<gene>
    <name evidence="2" type="ORF">SAMN06297251_113101</name>
</gene>
<evidence type="ECO:0000256" key="1">
    <source>
        <dbReference type="SAM" id="Phobius"/>
    </source>
</evidence>
<protein>
    <submittedName>
        <fullName evidence="2">Uncharacterized membrane protein YoaK, UPF0700 family</fullName>
    </submittedName>
</protein>
<dbReference type="EMBL" id="FWXR01000013">
    <property type="protein sequence ID" value="SMC94032.1"/>
    <property type="molecule type" value="Genomic_DNA"/>
</dbReference>
<feature type="transmembrane region" description="Helical" evidence="1">
    <location>
        <begin position="123"/>
        <end position="148"/>
    </location>
</feature>
<dbReference type="RefSeq" id="WP_084411039.1">
    <property type="nucleotide sequence ID" value="NZ_FWXR01000013.1"/>
</dbReference>
<proteinExistence type="predicted"/>
<feature type="transmembrane region" description="Helical" evidence="1">
    <location>
        <begin position="62"/>
        <end position="84"/>
    </location>
</feature>
<dbReference type="AlphaFoldDB" id="A0A1W2DA92"/>
<keyword evidence="3" id="KW-1185">Reference proteome</keyword>
<name>A0A1W2DA92_9HYPH</name>
<keyword evidence="1" id="KW-1133">Transmembrane helix</keyword>
<feature type="transmembrane region" description="Helical" evidence="1">
    <location>
        <begin position="169"/>
        <end position="193"/>
    </location>
</feature>
<dbReference type="Proteomes" id="UP000192656">
    <property type="component" value="Unassembled WGS sequence"/>
</dbReference>
<keyword evidence="1" id="KW-0472">Membrane</keyword>
<accession>A0A1W2DA92</accession>
<keyword evidence="1" id="KW-0812">Transmembrane</keyword>
<evidence type="ECO:0000313" key="2">
    <source>
        <dbReference type="EMBL" id="SMC94032.1"/>
    </source>
</evidence>
<sequence length="228" mass="23892">MTTQIEHTRTHAIVGTSFALFLSALAGMTDAIGFMTAGDFISFMSGNTTRLAIAAGEGRSDAAIRLAAILVLFVAGNSIGVITVRFSKDRVWPLLFLVCAFLFISGAAIGADSVSIVTLIPTILAMGALNAALETVAGYPVSLTYVTGALSRFGKGLGRLMTGERKFGFLYQLAPWIGMLVGAIIGTLVQLAIGPASLYVAALLALALALFALAIPHHWQTAFLGRDR</sequence>
<dbReference type="InterPro" id="IPR010699">
    <property type="entry name" value="DUF1275"/>
</dbReference>
<dbReference type="STRING" id="937218.SAMN06297251_113101"/>
<dbReference type="Pfam" id="PF06912">
    <property type="entry name" value="DUF1275"/>
    <property type="match status" value="1"/>
</dbReference>
<reference evidence="2 3" key="1">
    <citation type="submission" date="2017-04" db="EMBL/GenBank/DDBJ databases">
        <authorList>
            <person name="Afonso C.L."/>
            <person name="Miller P.J."/>
            <person name="Scott M.A."/>
            <person name="Spackman E."/>
            <person name="Goraichik I."/>
            <person name="Dimitrov K.M."/>
            <person name="Suarez D.L."/>
            <person name="Swayne D.E."/>
        </authorList>
    </citation>
    <scope>NUCLEOTIDE SEQUENCE [LARGE SCALE GENOMIC DNA]</scope>
    <source>
        <strain evidence="2 3">CGMCC 1.10972</strain>
    </source>
</reference>
<evidence type="ECO:0000313" key="3">
    <source>
        <dbReference type="Proteomes" id="UP000192656"/>
    </source>
</evidence>
<feature type="transmembrane region" description="Helical" evidence="1">
    <location>
        <begin position="12"/>
        <end position="35"/>
    </location>
</feature>